<dbReference type="PANTHER" id="PTHR48106">
    <property type="entry name" value="QUINONE OXIDOREDUCTASE PIG3-RELATED"/>
    <property type="match status" value="1"/>
</dbReference>
<sequence>MDAVRHHAFGPPETLALEQVPDPTPGHGQVLVAVSAHGVHLLDTAIRRGATVGPVPLPTLPAIPGREVGGTIVDLGAGVEHSWMGARVAAHLGPRPDGGGYARHAVVDVDALHDLPAHLATADGVAMIGTGRTAVMTLEVAAITAADTVIVTAAAGGMGSLLVQAALSAGARVLALAGGSDKVSLVEDLARRSYPAAQDWQGSCAVVDYSAPGWHVDALTALRGLGGSATAVLDGVGGDRGSSAARLLRPDGRLIVHGWSSGDRNEFDDDEVAHGARITARAVVGPRAEPPGDLRRYQEEALARAASGQWRIHTHQVPLAEAARAHRDLEERRTTGKVVLV</sequence>
<protein>
    <submittedName>
        <fullName evidence="4">Zinc-binding dehydrogenase</fullName>
    </submittedName>
</protein>
<keyword evidence="2" id="KW-0560">Oxidoreductase</keyword>
<evidence type="ECO:0000313" key="5">
    <source>
        <dbReference type="Proteomes" id="UP001597277"/>
    </source>
</evidence>
<dbReference type="RefSeq" id="WP_388006332.1">
    <property type="nucleotide sequence ID" value="NZ_JBHUEE010000005.1"/>
</dbReference>
<dbReference type="SUPFAM" id="SSF50129">
    <property type="entry name" value="GroES-like"/>
    <property type="match status" value="1"/>
</dbReference>
<dbReference type="EMBL" id="JBHUEE010000005">
    <property type="protein sequence ID" value="MFD1718305.1"/>
    <property type="molecule type" value="Genomic_DNA"/>
</dbReference>
<organism evidence="4 5">
    <name type="scientific">Georgenia deserti</name>
    <dbReference type="NCBI Taxonomy" id="2093781"/>
    <lineage>
        <taxon>Bacteria</taxon>
        <taxon>Bacillati</taxon>
        <taxon>Actinomycetota</taxon>
        <taxon>Actinomycetes</taxon>
        <taxon>Micrococcales</taxon>
        <taxon>Bogoriellaceae</taxon>
        <taxon>Georgenia</taxon>
    </lineage>
</organism>
<reference evidence="5" key="1">
    <citation type="journal article" date="2019" name="Int. J. Syst. Evol. Microbiol.">
        <title>The Global Catalogue of Microorganisms (GCM) 10K type strain sequencing project: providing services to taxonomists for standard genome sequencing and annotation.</title>
        <authorList>
            <consortium name="The Broad Institute Genomics Platform"/>
            <consortium name="The Broad Institute Genome Sequencing Center for Infectious Disease"/>
            <person name="Wu L."/>
            <person name="Ma J."/>
        </authorList>
    </citation>
    <scope>NUCLEOTIDE SEQUENCE [LARGE SCALE GENOMIC DNA]</scope>
    <source>
        <strain evidence="5">JCM 17130</strain>
    </source>
</reference>
<dbReference type="SUPFAM" id="SSF51735">
    <property type="entry name" value="NAD(P)-binding Rossmann-fold domains"/>
    <property type="match status" value="1"/>
</dbReference>
<dbReference type="InterPro" id="IPR020843">
    <property type="entry name" value="ER"/>
</dbReference>
<keyword evidence="5" id="KW-1185">Reference proteome</keyword>
<comment type="caution">
    <text evidence="4">The sequence shown here is derived from an EMBL/GenBank/DDBJ whole genome shotgun (WGS) entry which is preliminary data.</text>
</comment>
<dbReference type="Pfam" id="PF08240">
    <property type="entry name" value="ADH_N"/>
    <property type="match status" value="1"/>
</dbReference>
<dbReference type="InterPro" id="IPR036291">
    <property type="entry name" value="NAD(P)-bd_dom_sf"/>
</dbReference>
<dbReference type="Gene3D" id="3.90.180.10">
    <property type="entry name" value="Medium-chain alcohol dehydrogenases, catalytic domain"/>
    <property type="match status" value="1"/>
</dbReference>
<evidence type="ECO:0000256" key="2">
    <source>
        <dbReference type="ARBA" id="ARBA00023002"/>
    </source>
</evidence>
<proteinExistence type="predicted"/>
<accession>A0ABW4L4D5</accession>
<gene>
    <name evidence="4" type="ORF">ACFSE6_10695</name>
</gene>
<keyword evidence="1" id="KW-0521">NADP</keyword>
<dbReference type="SMART" id="SM00829">
    <property type="entry name" value="PKS_ER"/>
    <property type="match status" value="1"/>
</dbReference>
<dbReference type="InterPro" id="IPR011032">
    <property type="entry name" value="GroES-like_sf"/>
</dbReference>
<dbReference type="InterPro" id="IPR013154">
    <property type="entry name" value="ADH-like_N"/>
</dbReference>
<evidence type="ECO:0000256" key="1">
    <source>
        <dbReference type="ARBA" id="ARBA00022857"/>
    </source>
</evidence>
<feature type="domain" description="Enoyl reductase (ER)" evidence="3">
    <location>
        <begin position="10"/>
        <end position="340"/>
    </location>
</feature>
<dbReference type="Pfam" id="PF13602">
    <property type="entry name" value="ADH_zinc_N_2"/>
    <property type="match status" value="1"/>
</dbReference>
<evidence type="ECO:0000313" key="4">
    <source>
        <dbReference type="EMBL" id="MFD1718305.1"/>
    </source>
</evidence>
<dbReference type="Proteomes" id="UP001597277">
    <property type="component" value="Unassembled WGS sequence"/>
</dbReference>
<evidence type="ECO:0000259" key="3">
    <source>
        <dbReference type="SMART" id="SM00829"/>
    </source>
</evidence>
<dbReference type="Gene3D" id="3.40.50.720">
    <property type="entry name" value="NAD(P)-binding Rossmann-like Domain"/>
    <property type="match status" value="1"/>
</dbReference>
<name>A0ABW4L4D5_9MICO</name>